<comment type="caution">
    <text evidence="2">The sequence shown here is derived from an EMBL/GenBank/DDBJ whole genome shotgun (WGS) entry which is preliminary data.</text>
</comment>
<dbReference type="EMBL" id="JAIXMP010000010">
    <property type="protein sequence ID" value="KAI9266784.1"/>
    <property type="molecule type" value="Genomic_DNA"/>
</dbReference>
<evidence type="ECO:0000313" key="2">
    <source>
        <dbReference type="EMBL" id="KAI9266784.1"/>
    </source>
</evidence>
<reference evidence="2" key="2">
    <citation type="submission" date="2023-02" db="EMBL/GenBank/DDBJ databases">
        <authorList>
            <consortium name="DOE Joint Genome Institute"/>
            <person name="Mondo S.J."/>
            <person name="Chang Y."/>
            <person name="Wang Y."/>
            <person name="Ahrendt S."/>
            <person name="Andreopoulos W."/>
            <person name="Barry K."/>
            <person name="Beard J."/>
            <person name="Benny G.L."/>
            <person name="Blankenship S."/>
            <person name="Bonito G."/>
            <person name="Cuomo C."/>
            <person name="Desiro A."/>
            <person name="Gervers K.A."/>
            <person name="Hundley H."/>
            <person name="Kuo A."/>
            <person name="LaButti K."/>
            <person name="Lang B.F."/>
            <person name="Lipzen A."/>
            <person name="O'Donnell K."/>
            <person name="Pangilinan J."/>
            <person name="Reynolds N."/>
            <person name="Sandor L."/>
            <person name="Smith M.W."/>
            <person name="Tsang A."/>
            <person name="Grigoriev I.V."/>
            <person name="Stajich J.E."/>
            <person name="Spatafora J.W."/>
        </authorList>
    </citation>
    <scope>NUCLEOTIDE SEQUENCE</scope>
    <source>
        <strain evidence="2">RSA 2281</strain>
    </source>
</reference>
<keyword evidence="3" id="KW-1185">Reference proteome</keyword>
<reference evidence="2" key="1">
    <citation type="journal article" date="2022" name="IScience">
        <title>Evolution of zygomycete secretomes and the origins of terrestrial fungal ecologies.</title>
        <authorList>
            <person name="Chang Y."/>
            <person name="Wang Y."/>
            <person name="Mondo S."/>
            <person name="Ahrendt S."/>
            <person name="Andreopoulos W."/>
            <person name="Barry K."/>
            <person name="Beard J."/>
            <person name="Benny G.L."/>
            <person name="Blankenship S."/>
            <person name="Bonito G."/>
            <person name="Cuomo C."/>
            <person name="Desiro A."/>
            <person name="Gervers K.A."/>
            <person name="Hundley H."/>
            <person name="Kuo A."/>
            <person name="LaButti K."/>
            <person name="Lang B.F."/>
            <person name="Lipzen A."/>
            <person name="O'Donnell K."/>
            <person name="Pangilinan J."/>
            <person name="Reynolds N."/>
            <person name="Sandor L."/>
            <person name="Smith M.E."/>
            <person name="Tsang A."/>
            <person name="Grigoriev I.V."/>
            <person name="Stajich J.E."/>
            <person name="Spatafora J.W."/>
        </authorList>
    </citation>
    <scope>NUCLEOTIDE SEQUENCE</scope>
    <source>
        <strain evidence="2">RSA 2281</strain>
    </source>
</reference>
<dbReference type="PANTHER" id="PTHR33112">
    <property type="entry name" value="DOMAIN PROTEIN, PUTATIVE-RELATED"/>
    <property type="match status" value="1"/>
</dbReference>
<gene>
    <name evidence="2" type="ORF">BDA99DRAFT_536193</name>
</gene>
<protein>
    <recommendedName>
        <fullName evidence="1">Heterokaryon incompatibility domain-containing protein</fullName>
    </recommendedName>
</protein>
<name>A0AAD5PFE6_9FUNG</name>
<organism evidence="2 3">
    <name type="scientific">Phascolomyces articulosus</name>
    <dbReference type="NCBI Taxonomy" id="60185"/>
    <lineage>
        <taxon>Eukaryota</taxon>
        <taxon>Fungi</taxon>
        <taxon>Fungi incertae sedis</taxon>
        <taxon>Mucoromycota</taxon>
        <taxon>Mucoromycotina</taxon>
        <taxon>Mucoromycetes</taxon>
        <taxon>Mucorales</taxon>
        <taxon>Lichtheimiaceae</taxon>
        <taxon>Phascolomyces</taxon>
    </lineage>
</organism>
<dbReference type="InterPro" id="IPR010730">
    <property type="entry name" value="HET"/>
</dbReference>
<dbReference type="Proteomes" id="UP001209540">
    <property type="component" value="Unassembled WGS sequence"/>
</dbReference>
<feature type="domain" description="Heterokaryon incompatibility" evidence="1">
    <location>
        <begin position="90"/>
        <end position="204"/>
    </location>
</feature>
<evidence type="ECO:0000313" key="3">
    <source>
        <dbReference type="Proteomes" id="UP001209540"/>
    </source>
</evidence>
<sequence length="499" mass="58834">MVDIGMQHSRPFPVVTMYITYESKQRDFYLVKKFLLPFFQSSTPTYIIERNTQFSKKLPMMIPKPEYMPSKLVRISDMKLVRGSEVNEGYCTISYSWNQSGEVIPADITGKSKRIDEGKHRIIFPAKTVRQRPRGRKRIPRKVKFVKFEGIIQQIGKDFNIKYIWFDQMCIDQDNPEEKHREIRNMYKTYTNAYCTIALLPELKRIGPILRQEDGKFVWNFHLDIEDIQGSQWIKRLWCLEETLLSSNIILVGRNVSCRWDRLQTDISIFRQPVTLTDKEEYEVPIQKFNYLPSWSGIAGEHSIQHFTTSFKNYTINGRFMQVTCAGLMNHDIQSQKSKTHYRDLLLAPSLPRKEALDTVSAANNNNKRWRLVISARLLSDSTTVKYIRIAHEYTGTLTDHHVHCFAEKLWEIAHFVPIHNDNLFWADDSFFKMSKCASFNFRLTEEFQELSQYVILSGIQFDMEVVNVFCYPVTQYTDYIYSIHVNYSYTKWVSFTAE</sequence>
<accession>A0AAD5PFE6</accession>
<proteinExistence type="predicted"/>
<evidence type="ECO:0000259" key="1">
    <source>
        <dbReference type="Pfam" id="PF06985"/>
    </source>
</evidence>
<dbReference type="PANTHER" id="PTHR33112:SF16">
    <property type="entry name" value="HETEROKARYON INCOMPATIBILITY DOMAIN-CONTAINING PROTEIN"/>
    <property type="match status" value="1"/>
</dbReference>
<dbReference type="AlphaFoldDB" id="A0AAD5PFE6"/>
<dbReference type="Pfam" id="PF06985">
    <property type="entry name" value="HET"/>
    <property type="match status" value="1"/>
</dbReference>